<evidence type="ECO:0000256" key="3">
    <source>
        <dbReference type="ARBA" id="ARBA00004406"/>
    </source>
</evidence>
<dbReference type="InterPro" id="IPR001128">
    <property type="entry name" value="Cyt_P450"/>
</dbReference>
<reference evidence="15" key="1">
    <citation type="submission" date="2025-08" db="UniProtKB">
        <authorList>
            <consortium name="RefSeq"/>
        </authorList>
    </citation>
    <scope>IDENTIFICATION</scope>
</reference>
<accession>A0AAJ7EE97</accession>
<dbReference type="RefSeq" id="XP_013173833.1">
    <property type="nucleotide sequence ID" value="XM_013318379.1"/>
</dbReference>
<evidence type="ECO:0000256" key="4">
    <source>
        <dbReference type="ARBA" id="ARBA00010617"/>
    </source>
</evidence>
<comment type="similarity">
    <text evidence="4">Belongs to the cytochrome P450 family.</text>
</comment>
<evidence type="ECO:0000256" key="12">
    <source>
        <dbReference type="ARBA" id="ARBA00023033"/>
    </source>
</evidence>
<keyword evidence="13" id="KW-0472">Membrane</keyword>
<evidence type="ECO:0000256" key="14">
    <source>
        <dbReference type="ARBA" id="ARBA00047827"/>
    </source>
</evidence>
<evidence type="ECO:0000256" key="8">
    <source>
        <dbReference type="ARBA" id="ARBA00022824"/>
    </source>
</evidence>
<dbReference type="SUPFAM" id="SSF48264">
    <property type="entry name" value="Cytochrome P450"/>
    <property type="match status" value="1"/>
</dbReference>
<evidence type="ECO:0000256" key="5">
    <source>
        <dbReference type="ARBA" id="ARBA00012109"/>
    </source>
</evidence>
<keyword evidence="9" id="KW-0492">Microsome</keyword>
<evidence type="ECO:0000313" key="15">
    <source>
        <dbReference type="RefSeq" id="XP_013173833.1"/>
    </source>
</evidence>
<comment type="subcellular location">
    <subcellularLocation>
        <location evidence="3">Endoplasmic reticulum membrane</location>
        <topology evidence="3">Peripheral membrane protein</topology>
    </subcellularLocation>
    <subcellularLocation>
        <location evidence="2">Microsome membrane</location>
        <topology evidence="2">Peripheral membrane protein</topology>
    </subcellularLocation>
</comment>
<evidence type="ECO:0000256" key="2">
    <source>
        <dbReference type="ARBA" id="ARBA00004174"/>
    </source>
</evidence>
<evidence type="ECO:0000256" key="11">
    <source>
        <dbReference type="ARBA" id="ARBA00023004"/>
    </source>
</evidence>
<evidence type="ECO:0000256" key="6">
    <source>
        <dbReference type="ARBA" id="ARBA00022617"/>
    </source>
</evidence>
<protein>
    <recommendedName>
        <fullName evidence="5">unspecific monooxygenase</fullName>
        <ecNumber evidence="5">1.14.14.1</ecNumber>
    </recommendedName>
</protein>
<comment type="cofactor">
    <cofactor evidence="1">
        <name>heme</name>
        <dbReference type="ChEBI" id="CHEBI:30413"/>
    </cofactor>
</comment>
<sequence length="210" mass="24201">MDYDFFRGVSWVLLFFWPSWANFFGLTAFPKNSIDILTRVYQTALVQRGGYETEVKETRDLLDALIKIKQDCARDNEDMPDEKLLAHAAVFVQGGFDTTASILSWCIYELAFRTEIQDNMYMELVDLQKDKEELKDIDLGSLSNLSYLNAVIDGRRFALINLRCAVAYMVVTYKFRPLAATPSPSRVQVERHSLFYAPGEPLLIDFEPRK</sequence>
<dbReference type="AlphaFoldDB" id="A0AAJ7EE97"/>
<dbReference type="EC" id="1.14.14.1" evidence="5"/>
<dbReference type="GO" id="GO:0005789">
    <property type="term" value="C:endoplasmic reticulum membrane"/>
    <property type="evidence" value="ECO:0007669"/>
    <property type="project" value="UniProtKB-SubCell"/>
</dbReference>
<evidence type="ECO:0000256" key="1">
    <source>
        <dbReference type="ARBA" id="ARBA00001971"/>
    </source>
</evidence>
<dbReference type="Proteomes" id="UP000694872">
    <property type="component" value="Unplaced"/>
</dbReference>
<comment type="catalytic activity">
    <reaction evidence="14">
        <text>an organic molecule + reduced [NADPH--hemoprotein reductase] + O2 = an alcohol + oxidized [NADPH--hemoprotein reductase] + H2O + H(+)</text>
        <dbReference type="Rhea" id="RHEA:17149"/>
        <dbReference type="Rhea" id="RHEA-COMP:11964"/>
        <dbReference type="Rhea" id="RHEA-COMP:11965"/>
        <dbReference type="ChEBI" id="CHEBI:15377"/>
        <dbReference type="ChEBI" id="CHEBI:15378"/>
        <dbReference type="ChEBI" id="CHEBI:15379"/>
        <dbReference type="ChEBI" id="CHEBI:30879"/>
        <dbReference type="ChEBI" id="CHEBI:57618"/>
        <dbReference type="ChEBI" id="CHEBI:58210"/>
        <dbReference type="ChEBI" id="CHEBI:142491"/>
        <dbReference type="EC" id="1.14.14.1"/>
    </reaction>
</comment>
<evidence type="ECO:0000256" key="7">
    <source>
        <dbReference type="ARBA" id="ARBA00022723"/>
    </source>
</evidence>
<gene>
    <name evidence="15" type="primary">LOC106122430</name>
</gene>
<dbReference type="GeneID" id="106122430"/>
<name>A0AAJ7EE97_PAPXU</name>
<organism evidence="15">
    <name type="scientific">Papilio xuthus</name>
    <name type="common">Asian swallowtail butterfly</name>
    <dbReference type="NCBI Taxonomy" id="66420"/>
    <lineage>
        <taxon>Eukaryota</taxon>
        <taxon>Metazoa</taxon>
        <taxon>Ecdysozoa</taxon>
        <taxon>Arthropoda</taxon>
        <taxon>Hexapoda</taxon>
        <taxon>Insecta</taxon>
        <taxon>Pterygota</taxon>
        <taxon>Neoptera</taxon>
        <taxon>Endopterygota</taxon>
        <taxon>Lepidoptera</taxon>
        <taxon>Glossata</taxon>
        <taxon>Ditrysia</taxon>
        <taxon>Papilionoidea</taxon>
        <taxon>Papilionidae</taxon>
        <taxon>Papilioninae</taxon>
        <taxon>Papilio</taxon>
    </lineage>
</organism>
<dbReference type="InterPro" id="IPR036396">
    <property type="entry name" value="Cyt_P450_sf"/>
</dbReference>
<dbReference type="PANTHER" id="PTHR24292:SF54">
    <property type="entry name" value="CYP9F3-RELATED"/>
    <property type="match status" value="1"/>
</dbReference>
<dbReference type="PANTHER" id="PTHR24292">
    <property type="entry name" value="CYTOCHROME P450"/>
    <property type="match status" value="1"/>
</dbReference>
<keyword evidence="10" id="KW-0560">Oxidoreductase</keyword>
<evidence type="ECO:0000256" key="9">
    <source>
        <dbReference type="ARBA" id="ARBA00022848"/>
    </source>
</evidence>
<dbReference type="GO" id="GO:0020037">
    <property type="term" value="F:heme binding"/>
    <property type="evidence" value="ECO:0007669"/>
    <property type="project" value="InterPro"/>
</dbReference>
<dbReference type="GO" id="GO:0016712">
    <property type="term" value="F:oxidoreductase activity, acting on paired donors, with incorporation or reduction of molecular oxygen, reduced flavin or flavoprotein as one donor, and incorporation of one atom of oxygen"/>
    <property type="evidence" value="ECO:0007669"/>
    <property type="project" value="UniProtKB-EC"/>
</dbReference>
<dbReference type="Gene3D" id="1.10.630.10">
    <property type="entry name" value="Cytochrome P450"/>
    <property type="match status" value="1"/>
</dbReference>
<keyword evidence="7" id="KW-0479">Metal-binding</keyword>
<dbReference type="Pfam" id="PF00067">
    <property type="entry name" value="p450"/>
    <property type="match status" value="1"/>
</dbReference>
<keyword evidence="8" id="KW-0256">Endoplasmic reticulum</keyword>
<proteinExistence type="inferred from homology"/>
<keyword evidence="6" id="KW-0349">Heme</keyword>
<dbReference type="InterPro" id="IPR050476">
    <property type="entry name" value="Insect_CytP450_Detox"/>
</dbReference>
<keyword evidence="11" id="KW-0408">Iron</keyword>
<dbReference type="GO" id="GO:0005506">
    <property type="term" value="F:iron ion binding"/>
    <property type="evidence" value="ECO:0007669"/>
    <property type="project" value="InterPro"/>
</dbReference>
<evidence type="ECO:0000256" key="10">
    <source>
        <dbReference type="ARBA" id="ARBA00023002"/>
    </source>
</evidence>
<keyword evidence="12" id="KW-0503">Monooxygenase</keyword>
<evidence type="ECO:0000256" key="13">
    <source>
        <dbReference type="ARBA" id="ARBA00023136"/>
    </source>
</evidence>
<dbReference type="KEGG" id="pxu:106122430"/>